<comment type="caution">
    <text evidence="2">The sequence shown here is derived from an EMBL/GenBank/DDBJ whole genome shotgun (WGS) entry which is preliminary data.</text>
</comment>
<dbReference type="EMBL" id="VCGU01000008">
    <property type="protein sequence ID" value="TRY71761.1"/>
    <property type="molecule type" value="Genomic_DNA"/>
</dbReference>
<name>A0A553P246_TIGCA</name>
<accession>A0A553P246</accession>
<evidence type="ECO:0000313" key="2">
    <source>
        <dbReference type="EMBL" id="TRY71761.1"/>
    </source>
</evidence>
<sequence length="200" mass="21747">SETSVFYEECRPLQSPSVLPVSSPTASTSASPISIFIIASSSTESSSVGRFQIPTSRSHGAGGVGGVPMRPGDSSRVCSLKNCQCNMALPSNASQQQSQINSMLKHQQQERMSSKMLLQHQAVKRSYASMQHPYLKPRQGVFFSSSTEAVRVVVVVVVFFSLHVVVVHSLYTPVLIELGASPAWFFKPEKIGEKLEGEDE</sequence>
<feature type="transmembrane region" description="Helical" evidence="1">
    <location>
        <begin position="152"/>
        <end position="171"/>
    </location>
</feature>
<dbReference type="AlphaFoldDB" id="A0A553P246"/>
<gene>
    <name evidence="2" type="ORF">TCAL_09725</name>
</gene>
<proteinExistence type="predicted"/>
<protein>
    <submittedName>
        <fullName evidence="2">Uncharacterized protein</fullName>
    </submittedName>
</protein>
<keyword evidence="1" id="KW-1133">Transmembrane helix</keyword>
<reference evidence="2 3" key="1">
    <citation type="journal article" date="2018" name="Nat. Ecol. Evol.">
        <title>Genomic signatures of mitonuclear coevolution across populations of Tigriopus californicus.</title>
        <authorList>
            <person name="Barreto F.S."/>
            <person name="Watson E.T."/>
            <person name="Lima T.G."/>
            <person name="Willett C.S."/>
            <person name="Edmands S."/>
            <person name="Li W."/>
            <person name="Burton R.S."/>
        </authorList>
    </citation>
    <scope>NUCLEOTIDE SEQUENCE [LARGE SCALE GENOMIC DNA]</scope>
    <source>
        <strain evidence="2 3">San Diego</strain>
    </source>
</reference>
<organism evidence="2 3">
    <name type="scientific">Tigriopus californicus</name>
    <name type="common">Marine copepod</name>
    <dbReference type="NCBI Taxonomy" id="6832"/>
    <lineage>
        <taxon>Eukaryota</taxon>
        <taxon>Metazoa</taxon>
        <taxon>Ecdysozoa</taxon>
        <taxon>Arthropoda</taxon>
        <taxon>Crustacea</taxon>
        <taxon>Multicrustacea</taxon>
        <taxon>Hexanauplia</taxon>
        <taxon>Copepoda</taxon>
        <taxon>Harpacticoida</taxon>
        <taxon>Harpacticidae</taxon>
        <taxon>Tigriopus</taxon>
    </lineage>
</organism>
<evidence type="ECO:0000256" key="1">
    <source>
        <dbReference type="SAM" id="Phobius"/>
    </source>
</evidence>
<keyword evidence="1" id="KW-0812">Transmembrane</keyword>
<keyword evidence="1" id="KW-0472">Membrane</keyword>
<feature type="non-terminal residue" evidence="2">
    <location>
        <position position="1"/>
    </location>
</feature>
<evidence type="ECO:0000313" key="3">
    <source>
        <dbReference type="Proteomes" id="UP000318571"/>
    </source>
</evidence>
<keyword evidence="3" id="KW-1185">Reference proteome</keyword>
<dbReference type="Proteomes" id="UP000318571">
    <property type="component" value="Chromosome 7"/>
</dbReference>